<dbReference type="Proteomes" id="UP000051054">
    <property type="component" value="Unassembled WGS sequence"/>
</dbReference>
<sequence>MIYAIIIAVFVIAAIWFYFTRLVTPTATKFTEPTKKALVLYFSPAGKTKRLAQKVQAQTNADIVEIEGTKPYKADPKGRAFVEWVTAATPEVVSKLDDIDDYDTIFLAYPIWYDTAPMIVKQVLKKHNFSNKNIVPVVSFNAVSRGEGRSIRMIRHHAPRANVMPRLVLQDNDQDTQLIKDYLNEVSYK</sequence>
<dbReference type="OrthoDB" id="9806505at2"/>
<protein>
    <recommendedName>
        <fullName evidence="2">Flavodoxin-like domain-containing protein</fullName>
    </recommendedName>
</protein>
<dbReference type="PATRIC" id="fig|1423755.3.peg.1500"/>
<organism evidence="3 4">
    <name type="scientific">Ligilactobacillus hayakitensis DSM 18933 = JCM 14209</name>
    <dbReference type="NCBI Taxonomy" id="1423755"/>
    <lineage>
        <taxon>Bacteria</taxon>
        <taxon>Bacillati</taxon>
        <taxon>Bacillota</taxon>
        <taxon>Bacilli</taxon>
        <taxon>Lactobacillales</taxon>
        <taxon>Lactobacillaceae</taxon>
        <taxon>Ligilactobacillus</taxon>
    </lineage>
</organism>
<evidence type="ECO:0000313" key="4">
    <source>
        <dbReference type="Proteomes" id="UP000051054"/>
    </source>
</evidence>
<feature type="transmembrane region" description="Helical" evidence="1">
    <location>
        <begin position="6"/>
        <end position="24"/>
    </location>
</feature>
<dbReference type="Gene3D" id="3.40.50.360">
    <property type="match status" value="1"/>
</dbReference>
<dbReference type="GO" id="GO:0009055">
    <property type="term" value="F:electron transfer activity"/>
    <property type="evidence" value="ECO:0007669"/>
    <property type="project" value="InterPro"/>
</dbReference>
<dbReference type="EMBL" id="AZGD01000034">
    <property type="protein sequence ID" value="KRM19721.1"/>
    <property type="molecule type" value="Genomic_DNA"/>
</dbReference>
<keyword evidence="1" id="KW-0472">Membrane</keyword>
<gene>
    <name evidence="3" type="ORF">FC40_GL001413</name>
</gene>
<dbReference type="PROSITE" id="PS00201">
    <property type="entry name" value="FLAVODOXIN"/>
    <property type="match status" value="1"/>
</dbReference>
<dbReference type="InterPro" id="IPR001226">
    <property type="entry name" value="Flavodoxin_CS"/>
</dbReference>
<dbReference type="STRING" id="1423755.FC40_GL001413"/>
<keyword evidence="1" id="KW-0812">Transmembrane</keyword>
<dbReference type="SUPFAM" id="SSF52218">
    <property type="entry name" value="Flavoproteins"/>
    <property type="match status" value="1"/>
</dbReference>
<dbReference type="GO" id="GO:0016651">
    <property type="term" value="F:oxidoreductase activity, acting on NAD(P)H"/>
    <property type="evidence" value="ECO:0007669"/>
    <property type="project" value="UniProtKB-ARBA"/>
</dbReference>
<dbReference type="RefSeq" id="WP_025022148.1">
    <property type="nucleotide sequence ID" value="NZ_AZGD01000034.1"/>
</dbReference>
<dbReference type="GO" id="GO:0010181">
    <property type="term" value="F:FMN binding"/>
    <property type="evidence" value="ECO:0007669"/>
    <property type="project" value="InterPro"/>
</dbReference>
<dbReference type="InterPro" id="IPR008254">
    <property type="entry name" value="Flavodoxin/NO_synth"/>
</dbReference>
<evidence type="ECO:0000256" key="1">
    <source>
        <dbReference type="SAM" id="Phobius"/>
    </source>
</evidence>
<feature type="domain" description="Flavodoxin-like" evidence="2">
    <location>
        <begin position="36"/>
        <end position="183"/>
    </location>
</feature>
<evidence type="ECO:0000313" key="3">
    <source>
        <dbReference type="EMBL" id="KRM19721.1"/>
    </source>
</evidence>
<name>A0A0R1WVV4_9LACO</name>
<comment type="caution">
    <text evidence="3">The sequence shown here is derived from an EMBL/GenBank/DDBJ whole genome shotgun (WGS) entry which is preliminary data.</text>
</comment>
<dbReference type="Pfam" id="PF12682">
    <property type="entry name" value="Flavodoxin_4"/>
    <property type="match status" value="1"/>
</dbReference>
<reference evidence="3 4" key="1">
    <citation type="journal article" date="2015" name="Genome Announc.">
        <title>Expanding the biotechnology potential of lactobacilli through comparative genomics of 213 strains and associated genera.</title>
        <authorList>
            <person name="Sun Z."/>
            <person name="Harris H.M."/>
            <person name="McCann A."/>
            <person name="Guo C."/>
            <person name="Argimon S."/>
            <person name="Zhang W."/>
            <person name="Yang X."/>
            <person name="Jeffery I.B."/>
            <person name="Cooney J.C."/>
            <person name="Kagawa T.F."/>
            <person name="Liu W."/>
            <person name="Song Y."/>
            <person name="Salvetti E."/>
            <person name="Wrobel A."/>
            <person name="Rasinkangas P."/>
            <person name="Parkhill J."/>
            <person name="Rea M.C."/>
            <person name="O'Sullivan O."/>
            <person name="Ritari J."/>
            <person name="Douillard F.P."/>
            <person name="Paul Ross R."/>
            <person name="Yang R."/>
            <person name="Briner A.E."/>
            <person name="Felis G.E."/>
            <person name="de Vos W.M."/>
            <person name="Barrangou R."/>
            <person name="Klaenhammer T.R."/>
            <person name="Caufield P.W."/>
            <person name="Cui Y."/>
            <person name="Zhang H."/>
            <person name="O'Toole P.W."/>
        </authorList>
    </citation>
    <scope>NUCLEOTIDE SEQUENCE [LARGE SCALE GENOMIC DNA]</scope>
    <source>
        <strain evidence="3 4">DSM 18933</strain>
    </source>
</reference>
<dbReference type="InterPro" id="IPR029039">
    <property type="entry name" value="Flavoprotein-like_sf"/>
</dbReference>
<dbReference type="PANTHER" id="PTHR39201">
    <property type="entry name" value="EXPORTED PROTEIN-RELATED"/>
    <property type="match status" value="1"/>
</dbReference>
<keyword evidence="4" id="KW-1185">Reference proteome</keyword>
<dbReference type="eggNOG" id="COG0716">
    <property type="taxonomic scope" value="Bacteria"/>
</dbReference>
<dbReference type="PANTHER" id="PTHR39201:SF1">
    <property type="entry name" value="FLAVODOXIN-LIKE DOMAIN-CONTAINING PROTEIN"/>
    <property type="match status" value="1"/>
</dbReference>
<proteinExistence type="predicted"/>
<dbReference type="AlphaFoldDB" id="A0A0R1WVV4"/>
<evidence type="ECO:0000259" key="2">
    <source>
        <dbReference type="Pfam" id="PF12682"/>
    </source>
</evidence>
<accession>A0A0R1WVV4</accession>
<keyword evidence="1" id="KW-1133">Transmembrane helix</keyword>